<feature type="compositionally biased region" description="Basic and acidic residues" evidence="1">
    <location>
        <begin position="480"/>
        <end position="498"/>
    </location>
</feature>
<organism evidence="3 4">
    <name type="scientific">Bombus impatiens</name>
    <name type="common">Bumblebee</name>
    <dbReference type="NCBI Taxonomy" id="132113"/>
    <lineage>
        <taxon>Eukaryota</taxon>
        <taxon>Metazoa</taxon>
        <taxon>Ecdysozoa</taxon>
        <taxon>Arthropoda</taxon>
        <taxon>Hexapoda</taxon>
        <taxon>Insecta</taxon>
        <taxon>Pterygota</taxon>
        <taxon>Neoptera</taxon>
        <taxon>Endopterygota</taxon>
        <taxon>Hymenoptera</taxon>
        <taxon>Apocrita</taxon>
        <taxon>Aculeata</taxon>
        <taxon>Apoidea</taxon>
        <taxon>Anthophila</taxon>
        <taxon>Apidae</taxon>
        <taxon>Bombus</taxon>
        <taxon>Pyrobombus</taxon>
    </lineage>
</organism>
<proteinExistence type="predicted"/>
<sequence length="1452" mass="162326">MVERGTIMRVNGAPAPAKKMFFCLVVLLSLSWPHVIGTGNTHPRDEAAFDQIATASENVAQNAEKPEQKPEFRNQLIRSMIDTTVHYENSNGFVPILVSSSPSPPSDPFEQPDVTSLRKEKESINVTWNNFLNERVNPANTDSTDEQTAARETDNLEDDPVYSTEARIFLNFPNLSANRRSFEYQGDQNNFELLKVRNDTPVVATYTDLYEEALGIDENGDEKTRSTSKHKTQGNRQKVEDYMGNYGTIVSENNSGDNSHSYYYPPNSAKDTGKKSRDQEKVGNNYQQQNVLSYDGRGQSAARQNEPAVSSFPRLNDEVSVFLKTNAKNDGNSYSIAPSSPQVPKNHKFSHPVVVAESNYKFHQPSSISNFDTDNHQTSRIIDSVSSEVSHRYTMNNRDGRFRSDEDSRDVSDEGDYGEYTERPRRVQKSRRRPSNSSKRLPKEHRGNLDSAEQESQGKRHHSSRSKSHRQKVRGNSWADDDRHQDQDDSYEDTRYDGRFSASEMRHVKSQKSNFKPSGSWNQISPNLEISHSSGIEIGQLEKPKLIVPVKVNLVPVANFDHATAIGNSQGFDVSNAILHNIVSATPLNAVSTPAPEISTGENVIGNDVKIRVSTPLPDIIVGQNNFHNSMHANLKPQYVSNTVAPVFAVTPSLNHNLQSISAQDAQGSATSRPAVVTTSNQMSANHMPQLILPQPTFQTISTLMQTPVIGSDYIQVNPHGIHGQNPISHGNLQVQPLPTMPTITPTPQTIPVTKINLITSESQNKKTMLPGTSTNFLASASFAVGHDDQGQTLNGNPYYLESSNSQGVKSQVQDSLYQQSLKNVNVAPKTKTYLQTTHLLPAVFNPVPTFTTLSASTPQIFSEQQNIQGANFLLQQSRDQGQQYLRQNTGFDNSASTLKNIKLPSLAYQMIDNTASHSTDNINTLNASPSVSGIIGNAHLPHVGTRNVEIVNPNIKPNTIDTTIINSYESMNYPTAVLTTSIPMFSTTSFVTAKPAIFSTTESTNVQNVMNAFTDVGSNNNQGIGNDLKAYQSQDKPMFNPINFVPNMDVVKNQNALNNKLHANEPLQQNLNLVPLLPGGNFFKPSFSAQSELLVKPKLTLDLKTYAEQMFKESLKTIYNSQKWNNDRKPGNNRNNATDLSDIAKLKNELQRLKASLFDSRQNKDQLEAHHSETKVRTTELPGKKPEEMIAALEQMLKKNPKNSLRSSHGNNKPYRQRRPQDQDKYNFGSNNDFRDTKHVRDFLTPPQLNSHRTKNHLRGKPGKKRPGPSRFNNHNHNHKHNHHHGPRSHSRSNLSHKSSIDSSGSNIDSVHTDGSPKHDNTQDTKQFRKGSAFDSHASPSTLSRDTINFPKASKQHKDGKENAYNHPKVHNFLGLLMKNKQLPNGATPNYFRDKNQLNKFFENEKLRTQQQFYDDTLKDYYQKVADGMLYPNLGQTDSSARRSLSEKRTV</sequence>
<feature type="compositionally biased region" description="Low complexity" evidence="1">
    <location>
        <begin position="1293"/>
        <end position="1311"/>
    </location>
</feature>
<evidence type="ECO:0000313" key="4">
    <source>
        <dbReference type="RefSeq" id="XP_012237604.2"/>
    </source>
</evidence>
<feature type="region of interest" description="Disordered" evidence="1">
    <location>
        <begin position="217"/>
        <end position="290"/>
    </location>
</feature>
<feature type="region of interest" description="Disordered" evidence="1">
    <location>
        <begin position="1199"/>
        <end position="1367"/>
    </location>
</feature>
<dbReference type="Proteomes" id="UP000515180">
    <property type="component" value="Unplaced"/>
</dbReference>
<keyword evidence="3" id="KW-1185">Reference proteome</keyword>
<evidence type="ECO:0000256" key="1">
    <source>
        <dbReference type="SAM" id="MobiDB-lite"/>
    </source>
</evidence>
<protein>
    <submittedName>
        <fullName evidence="4">Uncharacterized protein LOC105680383</fullName>
    </submittedName>
</protein>
<feature type="compositionally biased region" description="Basic residues" evidence="1">
    <location>
        <begin position="1253"/>
        <end position="1292"/>
    </location>
</feature>
<feature type="compositionally biased region" description="Basic residues" evidence="1">
    <location>
        <begin position="459"/>
        <end position="473"/>
    </location>
</feature>
<feature type="signal peptide" evidence="2">
    <location>
        <begin position="1"/>
        <end position="37"/>
    </location>
</feature>
<evidence type="ECO:0000313" key="3">
    <source>
        <dbReference type="Proteomes" id="UP000515180"/>
    </source>
</evidence>
<feature type="region of interest" description="Disordered" evidence="1">
    <location>
        <begin position="136"/>
        <end position="159"/>
    </location>
</feature>
<name>A0A6P3UN57_BOMIM</name>
<feature type="compositionally biased region" description="Polar residues" evidence="1">
    <location>
        <begin position="248"/>
        <end position="261"/>
    </location>
</feature>
<feature type="compositionally biased region" description="Polar residues" evidence="1">
    <location>
        <begin position="1339"/>
        <end position="1348"/>
    </location>
</feature>
<feature type="compositionally biased region" description="Polar residues" evidence="1">
    <location>
        <begin position="1203"/>
        <end position="1212"/>
    </location>
</feature>
<dbReference type="GeneID" id="105680383"/>
<feature type="region of interest" description="Disordered" evidence="1">
    <location>
        <begin position="396"/>
        <end position="522"/>
    </location>
</feature>
<feature type="compositionally biased region" description="Basic and acidic residues" evidence="1">
    <location>
        <begin position="1234"/>
        <end position="1243"/>
    </location>
</feature>
<feature type="compositionally biased region" description="Basic and acidic residues" evidence="1">
    <location>
        <begin position="1312"/>
        <end position="1328"/>
    </location>
</feature>
<gene>
    <name evidence="4" type="primary">LOC105680383</name>
</gene>
<dbReference type="OrthoDB" id="7684512at2759"/>
<feature type="compositionally biased region" description="Basic and acidic residues" evidence="1">
    <location>
        <begin position="271"/>
        <end position="281"/>
    </location>
</feature>
<feature type="compositionally biased region" description="Polar residues" evidence="1">
    <location>
        <begin position="511"/>
        <end position="522"/>
    </location>
</feature>
<feature type="compositionally biased region" description="Basic and acidic residues" evidence="1">
    <location>
        <begin position="398"/>
        <end position="412"/>
    </location>
</feature>
<feature type="region of interest" description="Disordered" evidence="1">
    <location>
        <begin position="1162"/>
        <end position="1186"/>
    </location>
</feature>
<dbReference type="RefSeq" id="XP_012237604.2">
    <property type="nucleotide sequence ID" value="XM_012382181.3"/>
</dbReference>
<reference evidence="4" key="1">
    <citation type="submission" date="2025-08" db="UniProtKB">
        <authorList>
            <consortium name="RefSeq"/>
        </authorList>
    </citation>
    <scope>IDENTIFICATION</scope>
</reference>
<keyword evidence="2" id="KW-0732">Signal</keyword>
<evidence type="ECO:0000256" key="2">
    <source>
        <dbReference type="SAM" id="SignalP"/>
    </source>
</evidence>
<feature type="chain" id="PRO_5028222520" evidence="2">
    <location>
        <begin position="38"/>
        <end position="1452"/>
    </location>
</feature>
<dbReference type="KEGG" id="bim:105680383"/>
<accession>A0A6P3UN57</accession>